<accession>A0A022RK80</accession>
<feature type="coiled-coil region" evidence="1">
    <location>
        <begin position="1"/>
        <end position="35"/>
    </location>
</feature>
<dbReference type="PANTHER" id="PTHR45287">
    <property type="entry name" value="OS03G0691500 PROTEIN"/>
    <property type="match status" value="1"/>
</dbReference>
<feature type="coiled-coil region" evidence="1">
    <location>
        <begin position="544"/>
        <end position="722"/>
    </location>
</feature>
<dbReference type="PANTHER" id="PTHR45287:SF4">
    <property type="entry name" value="OS03G0691500 PROTEIN"/>
    <property type="match status" value="1"/>
</dbReference>
<name>A0A022RK80_ERYGU</name>
<dbReference type="InterPro" id="IPR040262">
    <property type="entry name" value="At4g38062-like"/>
</dbReference>
<reference evidence="2 3" key="1">
    <citation type="journal article" date="2013" name="Proc. Natl. Acad. Sci. U.S.A.">
        <title>Fine-scale variation in meiotic recombination in Mimulus inferred from population shotgun sequencing.</title>
        <authorList>
            <person name="Hellsten U."/>
            <person name="Wright K.M."/>
            <person name="Jenkins J."/>
            <person name="Shu S."/>
            <person name="Yuan Y."/>
            <person name="Wessler S.R."/>
            <person name="Schmutz J."/>
            <person name="Willis J.H."/>
            <person name="Rokhsar D.S."/>
        </authorList>
    </citation>
    <scope>NUCLEOTIDE SEQUENCE [LARGE SCALE GENOMIC DNA]</scope>
    <source>
        <strain evidence="3">cv. DUN x IM62</strain>
    </source>
</reference>
<dbReference type="Proteomes" id="UP000030748">
    <property type="component" value="Unassembled WGS sequence"/>
</dbReference>
<evidence type="ECO:0000313" key="2">
    <source>
        <dbReference type="EMBL" id="EYU39300.1"/>
    </source>
</evidence>
<dbReference type="EMBL" id="KI630450">
    <property type="protein sequence ID" value="EYU39300.1"/>
    <property type="molecule type" value="Genomic_DNA"/>
</dbReference>
<evidence type="ECO:0000313" key="3">
    <source>
        <dbReference type="Proteomes" id="UP000030748"/>
    </source>
</evidence>
<keyword evidence="1" id="KW-0175">Coiled coil</keyword>
<evidence type="ECO:0000256" key="1">
    <source>
        <dbReference type="SAM" id="Coils"/>
    </source>
</evidence>
<proteinExistence type="predicted"/>
<protein>
    <submittedName>
        <fullName evidence="2">Uncharacterized protein</fullName>
    </submittedName>
</protein>
<keyword evidence="3" id="KW-1185">Reference proteome</keyword>
<feature type="coiled-coil region" evidence="1">
    <location>
        <begin position="96"/>
        <end position="158"/>
    </location>
</feature>
<organism evidence="2 3">
    <name type="scientific">Erythranthe guttata</name>
    <name type="common">Yellow monkey flower</name>
    <name type="synonym">Mimulus guttatus</name>
    <dbReference type="NCBI Taxonomy" id="4155"/>
    <lineage>
        <taxon>Eukaryota</taxon>
        <taxon>Viridiplantae</taxon>
        <taxon>Streptophyta</taxon>
        <taxon>Embryophyta</taxon>
        <taxon>Tracheophyta</taxon>
        <taxon>Spermatophyta</taxon>
        <taxon>Magnoliopsida</taxon>
        <taxon>eudicotyledons</taxon>
        <taxon>Gunneridae</taxon>
        <taxon>Pentapetalae</taxon>
        <taxon>asterids</taxon>
        <taxon>lamiids</taxon>
        <taxon>Lamiales</taxon>
        <taxon>Phrymaceae</taxon>
        <taxon>Erythranthe</taxon>
    </lineage>
</organism>
<dbReference type="STRING" id="4155.A0A022RK80"/>
<dbReference type="AlphaFoldDB" id="A0A022RK80"/>
<sequence>MDALCEELDRAKDEIENLKEQCRAKAELAESLRRAHNDQLSKDKETSSKLEKLAHELTEKDGGFCAVKQMYEELKSSSTQKESIIKNLTCLNEKLRSEFTEKLRKCEEENKALASALDDSNAKNTDQEKQIRGLKDEIEGVKKLLAFSEKKCLEAENNTEASKELKVREDGFFKLQEEKRKVEDELKWKKEQFCHLEEAHDKLRNQLRTREIEWENKEAMALALDNANSKIFDQEQQISALEHEIKGFKKILDFSEDKSENKTKGLKGRDENAFLKLEEEKKKFEDQLKWKKEQFVHLEEAHEKLRNQLKTKEKEWEKEKASLLDGIASLQTNLESQTRILHDLQSRFEMCNQALAHAEGKRKLLEAQLSESKTSFDSVCAEYDVAKSNFESFNAKRDQEIASLRSSLSTKDILYKEMEYQFKKVDQEKQECLVLVKELQEAQIREAGFSSCSKLQSKIKFLERAHMGCSTNLKEKESELEKLSEELSVCRSALKNRDNSLNELKKELDACDSVILNLELINQETSLALLVLKSEFSENIYELVEKLEQKKDALSLVQQDLEGEREKVSILLRKVEALEQVQVLLQKEVNRLEEMLEESTKSQLLSEEQVLQIQSDLRKVNSALDRANEELYERFCEANEIEFELMMWKSSAEKLEENLERNVLMRREVEASLIAQVEVEVNLKQEIEENEKRINDLQQKLLEEKDERIYDLQKLVGTLEEEFENSSNSFSCRLSQVQKESILFRESWEKIKTNAVLNEVEIQEKNLVIVELENDLLQQERKACLDNNEKKIREIEEVEEVEELKKKNEKL</sequence>
<dbReference type="eggNOG" id="ENOG502QQVI">
    <property type="taxonomic scope" value="Eukaryota"/>
</dbReference>
<feature type="non-terminal residue" evidence="2">
    <location>
        <position position="811"/>
    </location>
</feature>
<feature type="coiled-coil region" evidence="1">
    <location>
        <begin position="760"/>
        <end position="805"/>
    </location>
</feature>
<feature type="coiled-coil region" evidence="1">
    <location>
        <begin position="425"/>
        <end position="493"/>
    </location>
</feature>
<gene>
    <name evidence="2" type="ORF">MIMGU_mgv1a019715mg</name>
</gene>
<feature type="coiled-coil region" evidence="1">
    <location>
        <begin position="274"/>
        <end position="347"/>
    </location>
</feature>